<organism evidence="2 3">
    <name type="scientific">Nocardioides jejuensis</name>
    <dbReference type="NCBI Taxonomy" id="2502782"/>
    <lineage>
        <taxon>Bacteria</taxon>
        <taxon>Bacillati</taxon>
        <taxon>Actinomycetota</taxon>
        <taxon>Actinomycetes</taxon>
        <taxon>Propionibacteriales</taxon>
        <taxon>Nocardioidaceae</taxon>
        <taxon>Nocardioides</taxon>
    </lineage>
</organism>
<keyword evidence="1" id="KW-0472">Membrane</keyword>
<feature type="transmembrane region" description="Helical" evidence="1">
    <location>
        <begin position="337"/>
        <end position="355"/>
    </location>
</feature>
<feature type="transmembrane region" description="Helical" evidence="1">
    <location>
        <begin position="20"/>
        <end position="43"/>
    </location>
</feature>
<feature type="transmembrane region" description="Helical" evidence="1">
    <location>
        <begin position="417"/>
        <end position="437"/>
    </location>
</feature>
<keyword evidence="1" id="KW-0812">Transmembrane</keyword>
<comment type="caution">
    <text evidence="2">The sequence shown here is derived from an EMBL/GenBank/DDBJ whole genome shotgun (WGS) entry which is preliminary data.</text>
</comment>
<feature type="transmembrane region" description="Helical" evidence="1">
    <location>
        <begin position="283"/>
        <end position="301"/>
    </location>
</feature>
<proteinExistence type="predicted"/>
<feature type="transmembrane region" description="Helical" evidence="1">
    <location>
        <begin position="375"/>
        <end position="396"/>
    </location>
</feature>
<feature type="transmembrane region" description="Helical" evidence="1">
    <location>
        <begin position="227"/>
        <end position="245"/>
    </location>
</feature>
<reference evidence="2 3" key="1">
    <citation type="submission" date="2019-03" db="EMBL/GenBank/DDBJ databases">
        <authorList>
            <person name="Kim M.K.M."/>
        </authorList>
    </citation>
    <scope>NUCLEOTIDE SEQUENCE [LARGE SCALE GENOMIC DNA]</scope>
    <source>
        <strain evidence="2 3">18JY15-6</strain>
    </source>
</reference>
<name>A0A4R1C1J5_9ACTN</name>
<sequence>MLSPHLAAAPSATPPAGGAAFHEILIAAGIASVVILFFGWVTLMERTNRPTFVGRLADWAAKISGLPRWVALPIVLGLISIASAAWGVWWDVPIHMQRGRDSGPLANPSHYPIFLGILGFCHAGILSMALARDPLPRHTIKLAPGWRTPLGAVIITGAGFIALVGFPADDLWHRFFGQDVTEWGPTHTMMIGGAVTFILGVPLLLAEAAQVSTGSGRALLARLFGHRIVTGLAIAACGIPFAFLMEFDLGVPQFPAVTQFIIFGFLAAWICTSVRLWIGPGGALLVASGYLLIHAALWLSIEVLPDVLLARFLLLIPSALIVEAVGLAMRPNKNKRAIPFALVSGALVGSLGMYGEWLWSKVFMPLPQPFNADTLPFMLTVSTVAGIGGGFMGLWMRSRITLAGSAEAPSDPKQLRYRGFGLVGLVVFVGLMGTFGVPRQGDTYAGTITYSDVSTGGTQCDGQQRCLARVTVTFQGKDMAKDAVWFYALAWQGNPKHGAGSDVPTDPTAHVPGIVRTALEPTGKPGQYTTKDPVPIYGSWKTLLRLHRAPSQMVSFPIYAPNDPAIKAATGRQVLVDNGATVKTELESKFLQREKKDNIPVWAFTIGYLLVLGIWIAMFLFYGWCYNRAATGAPARRRTDD</sequence>
<dbReference type="Proteomes" id="UP000295453">
    <property type="component" value="Unassembled WGS sequence"/>
</dbReference>
<feature type="transmembrane region" description="Helical" evidence="1">
    <location>
        <begin position="601"/>
        <end position="622"/>
    </location>
</feature>
<protein>
    <submittedName>
        <fullName evidence="2">ABC transporter permease</fullName>
    </submittedName>
</protein>
<feature type="transmembrane region" description="Helical" evidence="1">
    <location>
        <begin position="69"/>
        <end position="90"/>
    </location>
</feature>
<feature type="transmembrane region" description="Helical" evidence="1">
    <location>
        <begin position="150"/>
        <end position="168"/>
    </location>
</feature>
<evidence type="ECO:0000313" key="3">
    <source>
        <dbReference type="Proteomes" id="UP000295453"/>
    </source>
</evidence>
<dbReference type="AlphaFoldDB" id="A0A4R1C1J5"/>
<keyword evidence="3" id="KW-1185">Reference proteome</keyword>
<feature type="transmembrane region" description="Helical" evidence="1">
    <location>
        <begin position="188"/>
        <end position="206"/>
    </location>
</feature>
<feature type="transmembrane region" description="Helical" evidence="1">
    <location>
        <begin position="110"/>
        <end position="130"/>
    </location>
</feature>
<feature type="transmembrane region" description="Helical" evidence="1">
    <location>
        <begin position="307"/>
        <end position="325"/>
    </location>
</feature>
<gene>
    <name evidence="2" type="ORF">EPD65_10070</name>
</gene>
<dbReference type="OrthoDB" id="3328774at2"/>
<evidence type="ECO:0000313" key="2">
    <source>
        <dbReference type="EMBL" id="TCJ23957.1"/>
    </source>
</evidence>
<dbReference type="EMBL" id="SJZJ01000015">
    <property type="protein sequence ID" value="TCJ23957.1"/>
    <property type="molecule type" value="Genomic_DNA"/>
</dbReference>
<keyword evidence="1" id="KW-1133">Transmembrane helix</keyword>
<feature type="transmembrane region" description="Helical" evidence="1">
    <location>
        <begin position="257"/>
        <end position="278"/>
    </location>
</feature>
<evidence type="ECO:0000256" key="1">
    <source>
        <dbReference type="SAM" id="Phobius"/>
    </source>
</evidence>
<accession>A0A4R1C1J5</accession>